<keyword evidence="4" id="KW-0349">Heme</keyword>
<dbReference type="Proteomes" id="UP001205906">
    <property type="component" value="Unassembled WGS sequence"/>
</dbReference>
<dbReference type="InterPro" id="IPR000701">
    <property type="entry name" value="SuccDH_FuR_B_TM-su"/>
</dbReference>
<evidence type="ECO:0000256" key="6">
    <source>
        <dbReference type="ARBA" id="ARBA00022723"/>
    </source>
</evidence>
<protein>
    <submittedName>
        <fullName evidence="11">Succinate dehydrogenase</fullName>
    </submittedName>
</protein>
<dbReference type="RefSeq" id="WP_252817075.1">
    <property type="nucleotide sequence ID" value="NZ_JAMXQS010000003.1"/>
</dbReference>
<keyword evidence="12" id="KW-1185">Reference proteome</keyword>
<evidence type="ECO:0000313" key="11">
    <source>
        <dbReference type="EMBL" id="MCO6049336.1"/>
    </source>
</evidence>
<evidence type="ECO:0000256" key="8">
    <source>
        <dbReference type="ARBA" id="ARBA00023004"/>
    </source>
</evidence>
<proteinExistence type="predicted"/>
<evidence type="ECO:0000256" key="7">
    <source>
        <dbReference type="ARBA" id="ARBA00022989"/>
    </source>
</evidence>
<dbReference type="InterPro" id="IPR034804">
    <property type="entry name" value="SQR/QFR_C/D"/>
</dbReference>
<evidence type="ECO:0000256" key="4">
    <source>
        <dbReference type="ARBA" id="ARBA00022617"/>
    </source>
</evidence>
<reference evidence="11 12" key="1">
    <citation type="submission" date="2022-06" db="EMBL/GenBank/DDBJ databases">
        <title>Mesorhizobium sp. strain RP14 Genome sequencing and assembly.</title>
        <authorList>
            <person name="Kim I."/>
        </authorList>
    </citation>
    <scope>NUCLEOTIDE SEQUENCE [LARGE SCALE GENOMIC DNA]</scope>
    <source>
        <strain evidence="12">RP14(2022)</strain>
    </source>
</reference>
<dbReference type="Gene3D" id="1.20.1300.10">
    <property type="entry name" value="Fumarate reductase/succinate dehydrogenase, transmembrane subunit"/>
    <property type="match status" value="1"/>
</dbReference>
<feature type="transmembrane region" description="Helical" evidence="10">
    <location>
        <begin position="12"/>
        <end position="32"/>
    </location>
</feature>
<evidence type="ECO:0000256" key="2">
    <source>
        <dbReference type="ARBA" id="ARBA00004050"/>
    </source>
</evidence>
<keyword evidence="9 10" id="KW-0472">Membrane</keyword>
<keyword evidence="6" id="KW-0479">Metal-binding</keyword>
<feature type="transmembrane region" description="Helical" evidence="10">
    <location>
        <begin position="52"/>
        <end position="72"/>
    </location>
</feature>
<evidence type="ECO:0000256" key="1">
    <source>
        <dbReference type="ARBA" id="ARBA00001971"/>
    </source>
</evidence>
<dbReference type="SUPFAM" id="SSF81343">
    <property type="entry name" value="Fumarate reductase respiratory complex transmembrane subunits"/>
    <property type="match status" value="1"/>
</dbReference>
<comment type="subcellular location">
    <subcellularLocation>
        <location evidence="3">Membrane</location>
    </subcellularLocation>
</comment>
<comment type="function">
    <text evidence="2">Membrane-anchoring subunit of succinate dehydrogenase (SDH).</text>
</comment>
<feature type="transmembrane region" description="Helical" evidence="10">
    <location>
        <begin position="84"/>
        <end position="105"/>
    </location>
</feature>
<keyword evidence="8" id="KW-0408">Iron</keyword>
<evidence type="ECO:0000313" key="12">
    <source>
        <dbReference type="Proteomes" id="UP001205906"/>
    </source>
</evidence>
<evidence type="ECO:0000256" key="10">
    <source>
        <dbReference type="SAM" id="Phobius"/>
    </source>
</evidence>
<gene>
    <name evidence="11" type="ORF">NGM99_05980</name>
</gene>
<accession>A0ABT1C5B4</accession>
<comment type="caution">
    <text evidence="11">The sequence shown here is derived from an EMBL/GenBank/DDBJ whole genome shotgun (WGS) entry which is preliminary data.</text>
</comment>
<sequence length="110" mass="12012">MLNARLYMAQRLSAMIMIPLVFGHLAVMIYAIQGGLTTAEILGRTKGSVTWFLFYGTFVAAVSVHAAIGVRVIIHETFSLKGKWLEATTWLIGALLLIMGARAVLEVTFA</sequence>
<keyword evidence="7 10" id="KW-1133">Transmembrane helix</keyword>
<keyword evidence="5 10" id="KW-0812">Transmembrane</keyword>
<evidence type="ECO:0000256" key="5">
    <source>
        <dbReference type="ARBA" id="ARBA00022692"/>
    </source>
</evidence>
<dbReference type="Pfam" id="PF01127">
    <property type="entry name" value="Sdh_cyt"/>
    <property type="match status" value="1"/>
</dbReference>
<evidence type="ECO:0000256" key="9">
    <source>
        <dbReference type="ARBA" id="ARBA00023136"/>
    </source>
</evidence>
<name>A0ABT1C5B4_9HYPH</name>
<comment type="cofactor">
    <cofactor evidence="1">
        <name>heme</name>
        <dbReference type="ChEBI" id="CHEBI:30413"/>
    </cofactor>
</comment>
<dbReference type="EMBL" id="JAMXQS010000003">
    <property type="protein sequence ID" value="MCO6049336.1"/>
    <property type="molecule type" value="Genomic_DNA"/>
</dbReference>
<evidence type="ECO:0000256" key="3">
    <source>
        <dbReference type="ARBA" id="ARBA00004370"/>
    </source>
</evidence>
<organism evidence="11 12">
    <name type="scientific">Mesorhizobium liriopis</name>
    <dbReference type="NCBI Taxonomy" id="2953882"/>
    <lineage>
        <taxon>Bacteria</taxon>
        <taxon>Pseudomonadati</taxon>
        <taxon>Pseudomonadota</taxon>
        <taxon>Alphaproteobacteria</taxon>
        <taxon>Hyphomicrobiales</taxon>
        <taxon>Phyllobacteriaceae</taxon>
        <taxon>Mesorhizobium</taxon>
    </lineage>
</organism>